<gene>
    <name evidence="2" type="ORF">OJ996_10060</name>
</gene>
<sequence length="1042" mass="112633">MFCPILRGSSRLALAVSAYLLSAAGLTAQAPQGRILNTFDLQTFTAAPFLESGDMVVSAEWHYNDDWDARRYEWLKVKFWNKDGSNYSERILPEGLIANRYNMQSFVNGDDLFLANGGTFDVVNRDPSVPIRGTSGIWTHDLSDVTDRYLIVRTEHAQDWDGIKFHDRQTFNQIGRVETSLRVQQLKGRENDIVFSSRDSRGKFRLHRMAYPDFSRRDVVKMKIAALPGAWDWVSYFGKEFAVVTLDGTEVIIRYTDPLRNGKPGLYLVPRMSPWGSWAEAGDTLLNWASYRDVSLHRIEFGAAGPQRVPVGLPPGLRNYSIVSTGPDSIYLRSPTQYTESPYFAWSNWVHRLDISAGRQLTLNSPVADERDGKIRFTARLDMPSASPVTIGYETAGHSAVSGTDFTASSGTVVIPAGQHEAYIDVPLIEDLTIEAPETLELKITSLAGATCEPSSSYGRIRGSGARLLEVVKEDIGGAVVSTLDDSISPVGGARRFSIGAVTVDARMHGFDCFWPVADAGDGFRYARALPHGSDSYHMKICQFHATTGELLEVFDFAPFGVGGGKLTLGYGEGYVRYGFFDGLPVLALDGLPVAEGPAAKEIVTRAERTLQPLDITAEWSDPASTIGDASFEHLPSGDIVFRLSGGQEQPQIYDFTTHLVTTVNAAGASGQSPRLTPLTITEDLSEPLTFVPAQTTNPSALAVSGNRLWTGSESGNSLESFVFEGGVLTSGSKLVLPAGTFLRPPIDTLGYNKDHAIAFDGERVFAASVKGGGEGFTVVSGTNTTKPKAKLVPTRSRLIAQATGGGFLASSYRVSTTEGFVRFVELRNAKTNKVVATIRPVFDSGLFGFSLAITDHVLWVGSPVYEGGGKVFGYELGRFTQVATLESPSPVGRGFFGYSLAAHGPYLVVGEASSVAPGAAWVYSVDGRNQLARLGSGLEEGWDGFGTRVATRGGRILVGSGHLEGISDFEREDTIGHRPVMLWNSADSPAIRLQSSFHASSMHDTGVGIALLDDAAVIFSRSRSDGSAGFEYVALPAVATE</sequence>
<dbReference type="Proteomes" id="UP001165653">
    <property type="component" value="Unassembled WGS sequence"/>
</dbReference>
<keyword evidence="1" id="KW-0732">Signal</keyword>
<keyword evidence="3" id="KW-1185">Reference proteome</keyword>
<dbReference type="SUPFAM" id="SSF141072">
    <property type="entry name" value="CalX-like"/>
    <property type="match status" value="1"/>
</dbReference>
<evidence type="ECO:0008006" key="4">
    <source>
        <dbReference type="Google" id="ProtNLM"/>
    </source>
</evidence>
<reference evidence="2" key="1">
    <citation type="submission" date="2022-10" db="EMBL/GenBank/DDBJ databases">
        <title>Luteolibacter sp. GHJ8, whole genome shotgun sequencing project.</title>
        <authorList>
            <person name="Zhao G."/>
            <person name="Shen L."/>
        </authorList>
    </citation>
    <scope>NUCLEOTIDE SEQUENCE</scope>
    <source>
        <strain evidence="2">GHJ8</strain>
    </source>
</reference>
<comment type="caution">
    <text evidence="2">The sequence shown here is derived from an EMBL/GenBank/DDBJ whole genome shotgun (WGS) entry which is preliminary data.</text>
</comment>
<organism evidence="2 3">
    <name type="scientific">Luteolibacter rhizosphaerae</name>
    <dbReference type="NCBI Taxonomy" id="2989719"/>
    <lineage>
        <taxon>Bacteria</taxon>
        <taxon>Pseudomonadati</taxon>
        <taxon>Verrucomicrobiota</taxon>
        <taxon>Verrucomicrobiia</taxon>
        <taxon>Verrucomicrobiales</taxon>
        <taxon>Verrucomicrobiaceae</taxon>
        <taxon>Luteolibacter</taxon>
    </lineage>
</organism>
<accession>A0ABT3G270</accession>
<evidence type="ECO:0000313" key="3">
    <source>
        <dbReference type="Proteomes" id="UP001165653"/>
    </source>
</evidence>
<evidence type="ECO:0000256" key="1">
    <source>
        <dbReference type="SAM" id="SignalP"/>
    </source>
</evidence>
<dbReference type="RefSeq" id="WP_264513422.1">
    <property type="nucleotide sequence ID" value="NZ_JAPDDR010000004.1"/>
</dbReference>
<name>A0ABT3G270_9BACT</name>
<dbReference type="EMBL" id="JAPDDR010000004">
    <property type="protein sequence ID" value="MCW1913920.1"/>
    <property type="molecule type" value="Genomic_DNA"/>
</dbReference>
<evidence type="ECO:0000313" key="2">
    <source>
        <dbReference type="EMBL" id="MCW1913920.1"/>
    </source>
</evidence>
<dbReference type="Gene3D" id="2.60.40.2030">
    <property type="match status" value="1"/>
</dbReference>
<feature type="signal peptide" evidence="1">
    <location>
        <begin position="1"/>
        <end position="28"/>
    </location>
</feature>
<dbReference type="InterPro" id="IPR038081">
    <property type="entry name" value="CalX-like_sf"/>
</dbReference>
<feature type="chain" id="PRO_5047294120" description="Calx-beta domain-containing protein" evidence="1">
    <location>
        <begin position="29"/>
        <end position="1042"/>
    </location>
</feature>
<protein>
    <recommendedName>
        <fullName evidence="4">Calx-beta domain-containing protein</fullName>
    </recommendedName>
</protein>
<proteinExistence type="predicted"/>